<dbReference type="InterPro" id="IPR036097">
    <property type="entry name" value="HisK_dim/P_sf"/>
</dbReference>
<keyword evidence="7 14" id="KW-0812">Transmembrane</keyword>
<feature type="domain" description="Histidine kinase" evidence="15">
    <location>
        <begin position="250"/>
        <end position="463"/>
    </location>
</feature>
<dbReference type="SUPFAM" id="SSF47384">
    <property type="entry name" value="Homodimeric domain of signal transducing histidine kinase"/>
    <property type="match status" value="1"/>
</dbReference>
<keyword evidence="12 14" id="KW-0902">Two-component regulatory system</keyword>
<comment type="subcellular location">
    <subcellularLocation>
        <location evidence="2 14">Cell inner membrane</location>
    </subcellularLocation>
</comment>
<protein>
    <recommendedName>
        <fullName evidence="14">Sensor protein</fullName>
        <ecNumber evidence="14">2.7.13.3</ecNumber>
    </recommendedName>
</protein>
<dbReference type="PANTHER" id="PTHR45436:SF3">
    <property type="entry name" value="SENSOR HISTIDINE KINASE HPRS"/>
    <property type="match status" value="1"/>
</dbReference>
<dbReference type="InterPro" id="IPR050428">
    <property type="entry name" value="TCS_sensor_his_kinase"/>
</dbReference>
<dbReference type="CDD" id="cd00082">
    <property type="entry name" value="HisKA"/>
    <property type="match status" value="1"/>
</dbReference>
<evidence type="ECO:0000256" key="6">
    <source>
        <dbReference type="ARBA" id="ARBA00022679"/>
    </source>
</evidence>
<dbReference type="PRINTS" id="PR00344">
    <property type="entry name" value="BCTRLSENSOR"/>
</dbReference>
<dbReference type="GO" id="GO:0004673">
    <property type="term" value="F:protein histidine kinase activity"/>
    <property type="evidence" value="ECO:0007669"/>
    <property type="project" value="UniProtKB-EC"/>
</dbReference>
<dbReference type="Gene3D" id="1.10.287.130">
    <property type="match status" value="1"/>
</dbReference>
<evidence type="ECO:0000256" key="10">
    <source>
        <dbReference type="ARBA" id="ARBA00022840"/>
    </source>
</evidence>
<comment type="catalytic activity">
    <reaction evidence="1 14">
        <text>ATP + protein L-histidine = ADP + protein N-phospho-L-histidine.</text>
        <dbReference type="EC" id="2.7.13.3"/>
    </reaction>
</comment>
<dbReference type="PROSITE" id="PS50885">
    <property type="entry name" value="HAMP"/>
    <property type="match status" value="1"/>
</dbReference>
<evidence type="ECO:0000256" key="3">
    <source>
        <dbReference type="ARBA" id="ARBA00022475"/>
    </source>
</evidence>
<evidence type="ECO:0000256" key="14">
    <source>
        <dbReference type="RuleBase" id="RU364088"/>
    </source>
</evidence>
<comment type="function">
    <text evidence="14">Member of a two-component regulatory system.</text>
</comment>
<evidence type="ECO:0000256" key="8">
    <source>
        <dbReference type="ARBA" id="ARBA00022741"/>
    </source>
</evidence>
<dbReference type="InterPro" id="IPR005467">
    <property type="entry name" value="His_kinase_dom"/>
</dbReference>
<evidence type="ECO:0000256" key="12">
    <source>
        <dbReference type="ARBA" id="ARBA00023012"/>
    </source>
</evidence>
<keyword evidence="18" id="KW-1185">Reference proteome</keyword>
<dbReference type="InterPro" id="IPR006290">
    <property type="entry name" value="CztS_silS_copS"/>
</dbReference>
<keyword evidence="6 14" id="KW-0808">Transferase</keyword>
<dbReference type="InterPro" id="IPR003661">
    <property type="entry name" value="HisK_dim/P_dom"/>
</dbReference>
<gene>
    <name evidence="17" type="ORF">LQ564_11915</name>
</gene>
<keyword evidence="4 14" id="KW-0997">Cell inner membrane</keyword>
<dbReference type="RefSeq" id="WP_231058312.1">
    <property type="nucleotide sequence ID" value="NZ_JAJNOC010000003.1"/>
</dbReference>
<organism evidence="17 18">
    <name type="scientific">Massilia phyllostachyos</name>
    <dbReference type="NCBI Taxonomy" id="2898585"/>
    <lineage>
        <taxon>Bacteria</taxon>
        <taxon>Pseudomonadati</taxon>
        <taxon>Pseudomonadota</taxon>
        <taxon>Betaproteobacteria</taxon>
        <taxon>Burkholderiales</taxon>
        <taxon>Oxalobacteraceae</taxon>
        <taxon>Telluria group</taxon>
        <taxon>Massilia</taxon>
    </lineage>
</organism>
<dbReference type="Gene3D" id="6.10.340.10">
    <property type="match status" value="1"/>
</dbReference>
<keyword evidence="3 14" id="KW-1003">Cell membrane</keyword>
<dbReference type="InterPro" id="IPR004358">
    <property type="entry name" value="Sig_transdc_His_kin-like_C"/>
</dbReference>
<keyword evidence="13 14" id="KW-0472">Membrane</keyword>
<evidence type="ECO:0000313" key="17">
    <source>
        <dbReference type="EMBL" id="MCD2517012.1"/>
    </source>
</evidence>
<dbReference type="EC" id="2.7.13.3" evidence="14"/>
<dbReference type="SMART" id="SM00304">
    <property type="entry name" value="HAMP"/>
    <property type="match status" value="1"/>
</dbReference>
<dbReference type="Gene3D" id="3.30.565.10">
    <property type="entry name" value="Histidine kinase-like ATPase, C-terminal domain"/>
    <property type="match status" value="1"/>
</dbReference>
<dbReference type="Pfam" id="PF00672">
    <property type="entry name" value="HAMP"/>
    <property type="match status" value="1"/>
</dbReference>
<dbReference type="PROSITE" id="PS50109">
    <property type="entry name" value="HIS_KIN"/>
    <property type="match status" value="1"/>
</dbReference>
<dbReference type="InterPro" id="IPR003594">
    <property type="entry name" value="HATPase_dom"/>
</dbReference>
<dbReference type="PANTHER" id="PTHR45436">
    <property type="entry name" value="SENSOR HISTIDINE KINASE YKOH"/>
    <property type="match status" value="1"/>
</dbReference>
<evidence type="ECO:0000256" key="7">
    <source>
        <dbReference type="ARBA" id="ARBA00022692"/>
    </source>
</evidence>
<accession>A0ABS8Q7I0</accession>
<keyword evidence="9 14" id="KW-0418">Kinase</keyword>
<evidence type="ECO:0000256" key="9">
    <source>
        <dbReference type="ARBA" id="ARBA00022777"/>
    </source>
</evidence>
<dbReference type="Pfam" id="PF02518">
    <property type="entry name" value="HATPase_c"/>
    <property type="match status" value="1"/>
</dbReference>
<evidence type="ECO:0000256" key="1">
    <source>
        <dbReference type="ARBA" id="ARBA00000085"/>
    </source>
</evidence>
<evidence type="ECO:0000256" key="11">
    <source>
        <dbReference type="ARBA" id="ARBA00022989"/>
    </source>
</evidence>
<keyword evidence="8 14" id="KW-0547">Nucleotide-binding</keyword>
<dbReference type="InterPro" id="IPR003660">
    <property type="entry name" value="HAMP_dom"/>
</dbReference>
<evidence type="ECO:0000313" key="18">
    <source>
        <dbReference type="Proteomes" id="UP001179361"/>
    </source>
</evidence>
<dbReference type="Proteomes" id="UP001179361">
    <property type="component" value="Unassembled WGS sequence"/>
</dbReference>
<dbReference type="SUPFAM" id="SSF158472">
    <property type="entry name" value="HAMP domain-like"/>
    <property type="match status" value="1"/>
</dbReference>
<evidence type="ECO:0000256" key="2">
    <source>
        <dbReference type="ARBA" id="ARBA00004533"/>
    </source>
</evidence>
<reference evidence="17" key="1">
    <citation type="submission" date="2021-11" db="EMBL/GenBank/DDBJ databases">
        <title>The complete genome of Massilia sp sp. G4R7.</title>
        <authorList>
            <person name="Liu L."/>
            <person name="Yue J."/>
            <person name="Yuan J."/>
            <person name="Yang F."/>
            <person name="Li L."/>
        </authorList>
    </citation>
    <scope>NUCLEOTIDE SEQUENCE</scope>
    <source>
        <strain evidence="17">G4R7</strain>
    </source>
</reference>
<evidence type="ECO:0000256" key="5">
    <source>
        <dbReference type="ARBA" id="ARBA00022553"/>
    </source>
</evidence>
<evidence type="ECO:0000256" key="4">
    <source>
        <dbReference type="ARBA" id="ARBA00022519"/>
    </source>
</evidence>
<evidence type="ECO:0000259" key="16">
    <source>
        <dbReference type="PROSITE" id="PS50885"/>
    </source>
</evidence>
<evidence type="ECO:0000256" key="13">
    <source>
        <dbReference type="ARBA" id="ARBA00023136"/>
    </source>
</evidence>
<proteinExistence type="predicted"/>
<dbReference type="NCBIfam" id="TIGR01386">
    <property type="entry name" value="cztS_silS_copS"/>
    <property type="match status" value="1"/>
</dbReference>
<feature type="transmembrane region" description="Helical" evidence="14">
    <location>
        <begin position="169"/>
        <end position="188"/>
    </location>
</feature>
<dbReference type="SMART" id="SM00387">
    <property type="entry name" value="HATPase_c"/>
    <property type="match status" value="1"/>
</dbReference>
<feature type="transmembrane region" description="Helical" evidence="14">
    <location>
        <begin position="12"/>
        <end position="33"/>
    </location>
</feature>
<keyword evidence="5" id="KW-0597">Phosphoprotein</keyword>
<feature type="domain" description="HAMP" evidence="16">
    <location>
        <begin position="189"/>
        <end position="242"/>
    </location>
</feature>
<dbReference type="InterPro" id="IPR036890">
    <property type="entry name" value="HATPase_C_sf"/>
</dbReference>
<keyword evidence="11 14" id="KW-1133">Transmembrane helix</keyword>
<dbReference type="SUPFAM" id="SSF55874">
    <property type="entry name" value="ATPase domain of HSP90 chaperone/DNA topoisomerase II/histidine kinase"/>
    <property type="match status" value="1"/>
</dbReference>
<keyword evidence="10 14" id="KW-0067">ATP-binding</keyword>
<comment type="caution">
    <text evidence="17">The sequence shown here is derived from an EMBL/GenBank/DDBJ whole genome shotgun (WGS) entry which is preliminary data.</text>
</comment>
<dbReference type="CDD" id="cd06225">
    <property type="entry name" value="HAMP"/>
    <property type="match status" value="1"/>
</dbReference>
<dbReference type="EMBL" id="JAJNOC010000003">
    <property type="protein sequence ID" value="MCD2517012.1"/>
    <property type="molecule type" value="Genomic_DNA"/>
</dbReference>
<dbReference type="Pfam" id="PF00512">
    <property type="entry name" value="HisKA"/>
    <property type="match status" value="1"/>
</dbReference>
<sequence length="477" mass="50254">MKASFRQSLALRVTLAFVLIVAVSAAGLGVYLYRAFMTEIVRRDDLQLLGKLRQVQIVLGRPGAAELLAAQPDFFRDTMRGQENSLVRIVTADGTVLADINPAGERYPVPAAAGTAPGAGAIAGWTTRGGIPGRVVAGSARLGATPVTVVVARAYGERTAMFARYRGRILGACAVAALAAALLAALMLRRGLRPLRKVAEHAALVKPGTLAQRLDIADAPSELRPLIDAFNAMLGRLQEGYARLSGFSADLAHEFRTPVTNMIGQSQVALGQGRSREEYETLLASNIEELERLARMIESMLFLARAGQDEVVLARQPLAARDELARVADFFEGMAEERGLRLQCSGEGHFAADAGLVRRALANLVSNAVRHADAGTTVVLHAESGVGTVALSVQNKGAPIPRAHLGHLFERFYRVDSARSDGAGSTGLGLSIVSAIMNLHGGKATVISDGPETCFTLVFPANDALLSGAPGAILPGG</sequence>
<name>A0ABS8Q7I0_9BURK</name>
<dbReference type="CDD" id="cd00075">
    <property type="entry name" value="HATPase"/>
    <property type="match status" value="1"/>
</dbReference>
<evidence type="ECO:0000259" key="15">
    <source>
        <dbReference type="PROSITE" id="PS50109"/>
    </source>
</evidence>
<dbReference type="SMART" id="SM00388">
    <property type="entry name" value="HisKA"/>
    <property type="match status" value="1"/>
</dbReference>